<accession>A0ABW1RJG0</accession>
<keyword evidence="4" id="KW-1185">Reference proteome</keyword>
<evidence type="ECO:0000259" key="2">
    <source>
        <dbReference type="Pfam" id="PF03795"/>
    </source>
</evidence>
<proteinExistence type="inferred from homology"/>
<reference evidence="4" key="1">
    <citation type="journal article" date="2019" name="Int. J. Syst. Evol. Microbiol.">
        <title>The Global Catalogue of Microorganisms (GCM) 10K type strain sequencing project: providing services to taxonomists for standard genome sequencing and annotation.</title>
        <authorList>
            <consortium name="The Broad Institute Genomics Platform"/>
            <consortium name="The Broad Institute Genome Sequencing Center for Infectious Disease"/>
            <person name="Wu L."/>
            <person name="Ma J."/>
        </authorList>
    </citation>
    <scope>NUCLEOTIDE SEQUENCE [LARGE SCALE GENOMIC DNA]</scope>
    <source>
        <strain evidence="4">CCM 8904</strain>
    </source>
</reference>
<dbReference type="SUPFAM" id="SSF54909">
    <property type="entry name" value="Dimeric alpha+beta barrel"/>
    <property type="match status" value="1"/>
</dbReference>
<dbReference type="Proteomes" id="UP001596289">
    <property type="component" value="Unassembled WGS sequence"/>
</dbReference>
<sequence length="96" mass="11208">MAKIKYYVVTYTHDDLVGWTKHLFAHVRYLKRQIKLGNLIVSGPSDGDHKRQAILIFAVKNQTELTQLIHLDPYYRHDLITTMTITPWKPQFGELG</sequence>
<comment type="caution">
    <text evidence="3">The sequence shown here is derived from an EMBL/GenBank/DDBJ whole genome shotgun (WGS) entry which is preliminary data.</text>
</comment>
<evidence type="ECO:0000313" key="4">
    <source>
        <dbReference type="Proteomes" id="UP001596289"/>
    </source>
</evidence>
<dbReference type="InterPro" id="IPR011008">
    <property type="entry name" value="Dimeric_a/b-barrel"/>
</dbReference>
<evidence type="ECO:0000313" key="3">
    <source>
        <dbReference type="EMBL" id="MFC6171838.1"/>
    </source>
</evidence>
<evidence type="ECO:0000256" key="1">
    <source>
        <dbReference type="ARBA" id="ARBA00007689"/>
    </source>
</evidence>
<dbReference type="Gene3D" id="3.30.70.1060">
    <property type="entry name" value="Dimeric alpha+beta barrel"/>
    <property type="match status" value="1"/>
</dbReference>
<protein>
    <submittedName>
        <fullName evidence="3">YciI family protein</fullName>
    </submittedName>
</protein>
<dbReference type="EMBL" id="JBHSSL010000118">
    <property type="protein sequence ID" value="MFC6171838.1"/>
    <property type="molecule type" value="Genomic_DNA"/>
</dbReference>
<name>A0ABW1RJG0_9LACO</name>
<dbReference type="InterPro" id="IPR005545">
    <property type="entry name" value="YCII"/>
</dbReference>
<dbReference type="Pfam" id="PF03795">
    <property type="entry name" value="YCII"/>
    <property type="match status" value="1"/>
</dbReference>
<gene>
    <name evidence="3" type="ORF">ACFQGP_14850</name>
</gene>
<organism evidence="3 4">
    <name type="scientific">Loigolactobacillus jiayinensis</name>
    <dbReference type="NCBI Taxonomy" id="2486016"/>
    <lineage>
        <taxon>Bacteria</taxon>
        <taxon>Bacillati</taxon>
        <taxon>Bacillota</taxon>
        <taxon>Bacilli</taxon>
        <taxon>Lactobacillales</taxon>
        <taxon>Lactobacillaceae</taxon>
        <taxon>Loigolactobacillus</taxon>
    </lineage>
</organism>
<feature type="domain" description="YCII-related" evidence="2">
    <location>
        <begin position="18"/>
        <end position="89"/>
    </location>
</feature>
<dbReference type="RefSeq" id="WP_125551743.1">
    <property type="nucleotide sequence ID" value="NZ_JBHSSL010000118.1"/>
</dbReference>
<comment type="similarity">
    <text evidence="1">Belongs to the YciI family.</text>
</comment>